<evidence type="ECO:0008006" key="3">
    <source>
        <dbReference type="Google" id="ProtNLM"/>
    </source>
</evidence>
<keyword evidence="2" id="KW-1185">Reference proteome</keyword>
<protein>
    <recommendedName>
        <fullName evidence="3">7-cyano-7-deazaguanine synthase</fullName>
    </recommendedName>
</protein>
<dbReference type="Proteomes" id="UP000196521">
    <property type="component" value="Unassembled WGS sequence"/>
</dbReference>
<dbReference type="InterPro" id="IPR014729">
    <property type="entry name" value="Rossmann-like_a/b/a_fold"/>
</dbReference>
<dbReference type="AlphaFoldDB" id="A0A6J7ZUJ1"/>
<dbReference type="RefSeq" id="WP_237747611.1">
    <property type="nucleotide sequence ID" value="NZ_LR812491.1"/>
</dbReference>
<comment type="caution">
    <text evidence="1">The sequence shown here is derived from an EMBL/GenBank/DDBJ whole genome shotgun (WGS) entry which is preliminary data.</text>
</comment>
<dbReference type="SUPFAM" id="SSF52402">
    <property type="entry name" value="Adenine nucleotide alpha hydrolases-like"/>
    <property type="match status" value="1"/>
</dbReference>
<name>A0A6J7ZUJ1_PLARU</name>
<proteinExistence type="predicted"/>
<evidence type="ECO:0000313" key="2">
    <source>
        <dbReference type="Proteomes" id="UP000196521"/>
    </source>
</evidence>
<dbReference type="Gene3D" id="3.40.50.620">
    <property type="entry name" value="HUPs"/>
    <property type="match status" value="1"/>
</dbReference>
<dbReference type="Pfam" id="PF06508">
    <property type="entry name" value="QueC"/>
    <property type="match status" value="1"/>
</dbReference>
<accession>A0A6J7ZUJ1</accession>
<gene>
    <name evidence="1" type="ORF">PLAN_70547</name>
</gene>
<reference evidence="1" key="1">
    <citation type="submission" date="2020-05" db="EMBL/GenBank/DDBJ databases">
        <authorList>
            <consortium name="Genoscope - CEA"/>
            <person name="William W."/>
        </authorList>
    </citation>
    <scope>NUCLEOTIDE SEQUENCE [LARGE SCALE GENOMIC DNA]</scope>
    <source>
        <strain evidence="1">PCC 7821</strain>
    </source>
</reference>
<dbReference type="InterPro" id="IPR018317">
    <property type="entry name" value="QueC"/>
</dbReference>
<dbReference type="EMBL" id="CZCZ02000017">
    <property type="protein sequence ID" value="CAC5345970.1"/>
    <property type="molecule type" value="Genomic_DNA"/>
</dbReference>
<sequence length="478" mass="54830">MKKHYTYDSDYTLHFDSILNSNGKVRFIDHSSGKESTIGITVDDQDFKYRVWQEFPSIIADLIDLAVAIQASDRLVLQHLHQEQRHIFVVLPVRHPELLNTSIFHAKLENLLEWTTGSRWSFDFQKRTTLDRTIEKQQILPIVPEGCEVALWSGGLDALAGLYTRLQASDTEPFMLFGTGSNHNTHDLQQKVFKALNPYFPNRLNLCRVPIHFSDSKQHRKNKISRARGVVFTLLGSACAYLMGQKELFVYENGIGAINLPYRKSAVGLDHTRSVHPLTLIMVSDIVSELLGQEFRIKNPFLFWTKAQMCKALAEDDRNNLVSLTVSCDSPHRKKQIFQCGYCSSCLLRRQAIAASNMNDQTRYVVLHGEKPAGDPSLYLQNMLEQVTMLKKLLNNSTNPNLQWQNLTKRFLELEDIVDQSSESENLLPFQMQQRLIQLYQTYLSEWDAVEPQISVGMLDQENNHQISDQRLVTVQSS</sequence>
<organism evidence="1 2">
    <name type="scientific">Planktothrix rubescens CCAP 1459/22</name>
    <dbReference type="NCBI Taxonomy" id="329571"/>
    <lineage>
        <taxon>Bacteria</taxon>
        <taxon>Bacillati</taxon>
        <taxon>Cyanobacteriota</taxon>
        <taxon>Cyanophyceae</taxon>
        <taxon>Oscillatoriophycideae</taxon>
        <taxon>Oscillatoriales</taxon>
        <taxon>Microcoleaceae</taxon>
        <taxon>Planktothrix</taxon>
    </lineage>
</organism>
<evidence type="ECO:0000313" key="1">
    <source>
        <dbReference type="EMBL" id="CAC5345970.1"/>
    </source>
</evidence>